<dbReference type="PANTHER" id="PTHR10622:SF10">
    <property type="entry name" value="HET DOMAIN-CONTAINING PROTEIN"/>
    <property type="match status" value="1"/>
</dbReference>
<feature type="compositionally biased region" description="Basic and acidic residues" evidence="1">
    <location>
        <begin position="419"/>
        <end position="430"/>
    </location>
</feature>
<keyword evidence="4" id="KW-1185">Reference proteome</keyword>
<organism evidence="3 4">
    <name type="scientific">Cryoendolithus antarcticus</name>
    <dbReference type="NCBI Taxonomy" id="1507870"/>
    <lineage>
        <taxon>Eukaryota</taxon>
        <taxon>Fungi</taxon>
        <taxon>Dikarya</taxon>
        <taxon>Ascomycota</taxon>
        <taxon>Pezizomycotina</taxon>
        <taxon>Dothideomycetes</taxon>
        <taxon>Dothideomycetidae</taxon>
        <taxon>Cladosporiales</taxon>
        <taxon>Cladosporiaceae</taxon>
        <taxon>Cryoendolithus</taxon>
    </lineage>
</organism>
<feature type="compositionally biased region" description="Basic and acidic residues" evidence="1">
    <location>
        <begin position="575"/>
        <end position="595"/>
    </location>
</feature>
<protein>
    <recommendedName>
        <fullName evidence="2">Heterokaryon incompatibility domain-containing protein</fullName>
    </recommendedName>
</protein>
<dbReference type="Pfam" id="PF06985">
    <property type="entry name" value="HET"/>
    <property type="match status" value="1"/>
</dbReference>
<feature type="domain" description="Heterokaryon incompatibility" evidence="2">
    <location>
        <begin position="21"/>
        <end position="107"/>
    </location>
</feature>
<feature type="region of interest" description="Disordered" evidence="1">
    <location>
        <begin position="341"/>
        <end position="373"/>
    </location>
</feature>
<evidence type="ECO:0000313" key="3">
    <source>
        <dbReference type="EMBL" id="OQO06446.1"/>
    </source>
</evidence>
<dbReference type="InParanoid" id="A0A1V8T4V5"/>
<dbReference type="PANTHER" id="PTHR10622">
    <property type="entry name" value="HET DOMAIN-CONTAINING PROTEIN"/>
    <property type="match status" value="1"/>
</dbReference>
<feature type="region of interest" description="Disordered" evidence="1">
    <location>
        <begin position="385"/>
        <end position="475"/>
    </location>
</feature>
<evidence type="ECO:0000313" key="4">
    <source>
        <dbReference type="Proteomes" id="UP000192596"/>
    </source>
</evidence>
<feature type="compositionally biased region" description="Polar residues" evidence="1">
    <location>
        <begin position="596"/>
        <end position="606"/>
    </location>
</feature>
<gene>
    <name evidence="3" type="ORF">B0A48_08229</name>
</gene>
<evidence type="ECO:0000256" key="1">
    <source>
        <dbReference type="SAM" id="MobiDB-lite"/>
    </source>
</evidence>
<feature type="compositionally biased region" description="Basic and acidic residues" evidence="1">
    <location>
        <begin position="385"/>
        <end position="394"/>
    </location>
</feature>
<name>A0A1V8T4V5_9PEZI</name>
<dbReference type="EMBL" id="NAJO01000016">
    <property type="protein sequence ID" value="OQO06446.1"/>
    <property type="molecule type" value="Genomic_DNA"/>
</dbReference>
<accession>A0A1V8T4V5</accession>
<evidence type="ECO:0000259" key="2">
    <source>
        <dbReference type="Pfam" id="PF06985"/>
    </source>
</evidence>
<sequence length="661" mass="75566">MRLFNVYNFKFELFHASPPPYVIASHRWVGAAEELTFQDVVSGRDKSKARYKKLEGFISFIRSELHRIQWLWIDTCCIDKTNAVELSEAINCMYRWYKDADVCLAYLPDVTLSPLYHGSGCWEEEFRRSEWFTRGWTLQELVAPQTVIFLTVHWNVIGFKGNHPITRTSEPSTSYLKWSHQTCARLDSTIASFTSIPKDVLCQSQGVELVSAEFRLQWAKGRVTTREEDRWYCLFGLLETPIGVNYGEGANRARKRLLDELEDIGAIGKGRAAILAYQLSNAEPPHLPVARNADVSEPRSTVRRVLRAKGTIFGSTPESQQRKLDSEANLVRKWWSDYESRARRGPGSSVHSDAESDGAIIPSRTPSPGGWSNIADAHYWQDELDCRPTRRGPTDQRAPLFKSSSYEDATPRGTEYWDYEPRAREGRGDPRQWLATADRGRDTSYARTEPAYQKEELSNEDSRGREDTGRRSGRSLSRGRFNVYVEDCLRASRLDVQANLSSRVHSARKLHQRARRDEGQADDGSAAKHGGEAMFQDKRVMRPTDSTASTEARRRSKRSFAQQQAATTASTPDFNFKRESYSMEQNIRRYDEHNDYTTSHVYSSEPTGRKASSPPMPSKSERPHAAARHPSPADHADPPYEEFKKASIRNERNPYRRKRKG</sequence>
<reference evidence="4" key="1">
    <citation type="submission" date="2017-03" db="EMBL/GenBank/DDBJ databases">
        <title>Genomes of endolithic fungi from Antarctica.</title>
        <authorList>
            <person name="Coleine C."/>
            <person name="Masonjones S."/>
            <person name="Stajich J.E."/>
        </authorList>
    </citation>
    <scope>NUCLEOTIDE SEQUENCE [LARGE SCALE GENOMIC DNA]</scope>
    <source>
        <strain evidence="4">CCFEE 5527</strain>
    </source>
</reference>
<feature type="compositionally biased region" description="Basic and acidic residues" evidence="1">
    <location>
        <begin position="515"/>
        <end position="542"/>
    </location>
</feature>
<dbReference type="STRING" id="1507870.A0A1V8T4V5"/>
<feature type="compositionally biased region" description="Low complexity" evidence="1">
    <location>
        <begin position="561"/>
        <end position="571"/>
    </location>
</feature>
<dbReference type="OrthoDB" id="20872at2759"/>
<comment type="caution">
    <text evidence="3">The sequence shown here is derived from an EMBL/GenBank/DDBJ whole genome shotgun (WGS) entry which is preliminary data.</text>
</comment>
<dbReference type="AlphaFoldDB" id="A0A1V8T4V5"/>
<feature type="compositionally biased region" description="Basic and acidic residues" evidence="1">
    <location>
        <begin position="452"/>
        <end position="470"/>
    </location>
</feature>
<feature type="region of interest" description="Disordered" evidence="1">
    <location>
        <begin position="506"/>
        <end position="661"/>
    </location>
</feature>
<feature type="compositionally biased region" description="Basic and acidic residues" evidence="1">
    <location>
        <begin position="631"/>
        <end position="654"/>
    </location>
</feature>
<dbReference type="Proteomes" id="UP000192596">
    <property type="component" value="Unassembled WGS sequence"/>
</dbReference>
<dbReference type="InterPro" id="IPR010730">
    <property type="entry name" value="HET"/>
</dbReference>
<proteinExistence type="predicted"/>